<organism evidence="5 6">
    <name type="scientific">Rhodonellum ikkaensis</name>
    <dbReference type="NCBI Taxonomy" id="336829"/>
    <lineage>
        <taxon>Bacteria</taxon>
        <taxon>Pseudomonadati</taxon>
        <taxon>Bacteroidota</taxon>
        <taxon>Cytophagia</taxon>
        <taxon>Cytophagales</taxon>
        <taxon>Cytophagaceae</taxon>
        <taxon>Rhodonellum</taxon>
    </lineage>
</organism>
<evidence type="ECO:0000313" key="6">
    <source>
        <dbReference type="Proteomes" id="UP000199663"/>
    </source>
</evidence>
<sequence length="460" mass="50430">MLKKALYLSAFSLFAFGCAAQNQSANSDNSTQSEETGRQLAFPGADGFGKYTTGGRGGKVYVITTLADDGPGSLREAVRKKEPRILVFAVSGNIELQSVLDINTGNLTIAGQSAPGEGITIQNYPIKVKGDNIIIRYIRSRLGDLYDVQDDAMSAIRNKDIIIDHCSLSWATDECASFYDNENFTLQWSIISESLNESVHAKGDHGYGGIWGGKKATFHHNLIMSHNSRLPRFNGSRYHKEPELEIVDFRNNVIYNWKSNSSYAGEEGKHNLVNNYYKAGPATGSNKSRILEPYKPYGTFFLKGNYVAGNEEVSQYNALGVDNVAPEMVLVSGAFPFVMEKTESAQQAFESVLKYAGASYQRDGVDKRLVEETRSGQSSYGKNKDGIIDSQKDVGGWPILKNGEAPKDSDSDGMPDAWEVKNGLDPNDASDASGFDLDKGYTNVEVYLNGLVGVKKQQMD</sequence>
<keyword evidence="1" id="KW-0479">Metal-binding</keyword>
<accession>A0A1H3RT23</accession>
<dbReference type="EMBL" id="FNQC01000009">
    <property type="protein sequence ID" value="SDZ28843.1"/>
    <property type="molecule type" value="Genomic_DNA"/>
</dbReference>
<dbReference type="InterPro" id="IPR012334">
    <property type="entry name" value="Pectin_lyas_fold"/>
</dbReference>
<dbReference type="GO" id="GO:0016829">
    <property type="term" value="F:lyase activity"/>
    <property type="evidence" value="ECO:0007669"/>
    <property type="project" value="UniProtKB-KW"/>
</dbReference>
<feature type="region of interest" description="Disordered" evidence="3">
    <location>
        <begin position="372"/>
        <end position="437"/>
    </location>
</feature>
<keyword evidence="6" id="KW-1185">Reference proteome</keyword>
<protein>
    <submittedName>
        <fullName evidence="5">Pectate lyase</fullName>
    </submittedName>
</protein>
<comment type="caution">
    <text evidence="5">The sequence shown here is derived from an EMBL/GenBank/DDBJ whole genome shotgun (WGS) entry which is preliminary data.</text>
</comment>
<dbReference type="Proteomes" id="UP000199663">
    <property type="component" value="Unassembled WGS sequence"/>
</dbReference>
<reference evidence="5 6" key="1">
    <citation type="submission" date="2016-10" db="EMBL/GenBank/DDBJ databases">
        <authorList>
            <person name="Varghese N."/>
            <person name="Submissions S."/>
        </authorList>
    </citation>
    <scope>NUCLEOTIDE SEQUENCE [LARGE SCALE GENOMIC DNA]</scope>
    <source>
        <strain evidence="5 6">DSM 17997</strain>
    </source>
</reference>
<dbReference type="PANTHER" id="PTHR42970">
    <property type="entry name" value="PECTATE LYASE C-RELATED"/>
    <property type="match status" value="1"/>
</dbReference>
<evidence type="ECO:0000256" key="4">
    <source>
        <dbReference type="SAM" id="SignalP"/>
    </source>
</evidence>
<dbReference type="InterPro" id="IPR052063">
    <property type="entry name" value="Polysaccharide_Lyase_1"/>
</dbReference>
<evidence type="ECO:0000256" key="3">
    <source>
        <dbReference type="SAM" id="MobiDB-lite"/>
    </source>
</evidence>
<gene>
    <name evidence="5" type="ORF">SAMN05444412_10998</name>
</gene>
<dbReference type="PANTHER" id="PTHR42970:SF1">
    <property type="entry name" value="PECTATE LYASE C-RELATED"/>
    <property type="match status" value="1"/>
</dbReference>
<dbReference type="Gene3D" id="2.160.20.10">
    <property type="entry name" value="Single-stranded right-handed beta-helix, Pectin lyase-like"/>
    <property type="match status" value="1"/>
</dbReference>
<name>A0A1H3RT23_9BACT</name>
<keyword evidence="5" id="KW-0456">Lyase</keyword>
<proteinExistence type="predicted"/>
<dbReference type="RefSeq" id="WP_019598401.1">
    <property type="nucleotide sequence ID" value="NZ_FNQC01000009.1"/>
</dbReference>
<keyword evidence="4" id="KW-0732">Signal</keyword>
<keyword evidence="2" id="KW-0325">Glycoprotein</keyword>
<dbReference type="InterPro" id="IPR011050">
    <property type="entry name" value="Pectin_lyase_fold/virulence"/>
</dbReference>
<evidence type="ECO:0000313" key="5">
    <source>
        <dbReference type="EMBL" id="SDZ28843.1"/>
    </source>
</evidence>
<evidence type="ECO:0000256" key="2">
    <source>
        <dbReference type="ARBA" id="ARBA00023180"/>
    </source>
</evidence>
<feature type="chain" id="PRO_5046727974" evidence="4">
    <location>
        <begin position="21"/>
        <end position="460"/>
    </location>
</feature>
<dbReference type="SUPFAM" id="SSF51126">
    <property type="entry name" value="Pectin lyase-like"/>
    <property type="match status" value="1"/>
</dbReference>
<feature type="signal peptide" evidence="4">
    <location>
        <begin position="1"/>
        <end position="20"/>
    </location>
</feature>
<feature type="compositionally biased region" description="Basic and acidic residues" evidence="3">
    <location>
        <begin position="382"/>
        <end position="392"/>
    </location>
</feature>
<evidence type="ECO:0000256" key="1">
    <source>
        <dbReference type="ARBA" id="ARBA00022723"/>
    </source>
</evidence>
<dbReference type="PROSITE" id="PS51257">
    <property type="entry name" value="PROKAR_LIPOPROTEIN"/>
    <property type="match status" value="1"/>
</dbReference>